<accession>A0ABN9RV43</accession>
<evidence type="ECO:0000313" key="3">
    <source>
        <dbReference type="EMBL" id="CAK0822312.1"/>
    </source>
</evidence>
<sequence length="2514" mass="280621">MADRRPAAAAGSRGATAAPKKYGDRRYRGKHPREGAAAAAASVPDDETYEEEWADEWAGEDWAEDDDEESEIPPSSAEFRRTRGDRKKWRGGPCPAPPPLEARFQNIYKQPRYYQKWVRKVHMWKARARHYKPMAELALDLSDVITGEGAEMIESLEWTRLYSQDGIDLVINSLAVFDEQQILQVGDLMEEYEEVERLPGELLAAYVAHFKDLEMRLKRAELPAQQGQFRAFKLLRSSCLSPEVRRNLLLATGNEYDFDRLVQADIIPEDEAEENEDEDDPDQAEVNEAYAEEVDSIQVMQEVADALTVTSDKLKKLTLGRGWTGSAARQAAADIVSTATERHCDAAGRHVFFRKHSWNIYGRPIRRFKSTGGISEARVSPDVFEDRLQVTHLSPDELQQRVAAFKSRVATSDKGASHVRFQATPEVRQFSVDSRGAQAARSGTKSSHQVDVIWHVRTPLDVCFLEDSQGFYIVIDTGCQRNVVGYECLGKFLEHIAYLGLSFWEAEEQERLRFGVSRAVSKSVVYFPICLEHVVPLVCRTSVLDVNPKLPFLGSLPMRKLLGLQLDTLGERAHFTKINLCDVPLKIAPNGHLLLRVDSWLKDVGFPRGPEAWKFTPSDVIIPEPQWIPEAPACVSGESCAQAESQPMQFSRAALCALTSTHRGLRQPREVLPSVPDGCNLTDATPVFESILVQLTRQNLAINAWTNLMQLIMNHLSHIIGRSREQFRQNTEMSNRMMGAIAQMGHEMGYLTPMADSVKAIARGAAQVPESVLPPPPAPEDQAQNYSQLCEKRDVCAHPTTRRYYAKGYWLICDQCGRRWKSVNGKSCFNNAESPGQVFGELEPGSYADQGGAKVTLGAASPASGTEMVKRGAWKRLLGIAKKTTAACETLINVSQDADRRAADLRDAEWCCSDVAFMDIPVPELPDHRHLDNECQACGTDLIEGCAGTARPTRLASRFELRASPSADIEDGWDLSTTRGAQRWKDQILKDKPLYVIVGFPCTLWCSYNVNVNYVDHPELLERLRARDRRLIDLIKWTIKYQVKHGRFFLFENPPTSAIWKDLQFAPLLPLGETVIGHGCQYGKTGKTGLPIRKAHRWFSNSPPALAALSRRCPGLRPESGGHLHDQIENSKWTKASGEYTDEMAHAMLHAIQQVAAQRNPSRLADMPVAATEWEVAYNHAGPIEVLFASPEKDPTRWEAVMQGVRQIVGGSASRARPVSGGHLHDQIENSKWTKASGEYTDEMAHAMLHAIQQVAAQRNPSRLADMPVAATEWEVAYNHAGPIEVLFASPEKDPTRWEAVMQGVRQIVGGSASRGGNKAMHYLSKSSALWRQISQLVPWDLTMIQLAKSAKQRRFPINKEPWSHRGHCYVDEKGHYHIEAEDLVDVAFPTLALSPPADLAVFFFGYAKQESLPQEPDTSQIEKRMPLPPDPNDPMLPNNSLPPDEDDDLQDVPIARMPDASGGMAGIRFVGVTKEQCPREVRQPVARMHCNLGHPVPSEFFQFLAQRGASQATLLCARALRCPACLRRKRPQRQRESQIPRVGLFNDLVKGDLFYVMTHDGDVWEKFQTCWLTPFGIMQILVVDRDGAFEAVFMDNCHTLGIDVRYVPPGAHWQLGLAESGNYAWRRVFEKVIDVILPTMPEHVDLAIISTSHAVNQSVRRAGRTAYAAAFGRVPTLPTELLADTTSAEFWHNCTQDEMLAYGGRCRIEALKAIADLEADEALRTSILRQPVNRKEYDFLSGQRVAAWGEHGRKRRGKTPVAGYRPGIFCFWDSGTNGYGEGESAWLRIGHRTVQVAREHIRPAVGFEGWTPSEEDLKELKTAEQDLAKAGQGDASPERYPASSPESSRRRSSRARCALSVAGTASVWTSQNTRALCDAHAEEISTSYPRVVRSSTTIERFGTFDGYRTTTGDPRVLEPGGVQEAYEAHLLPIENFENDPIDDSEPDDDWTNCLYMTYHELSDLRDGEMDVDCATAQVGDTTDSNNLSRREQRQLDREIPWREIAEYPEDQFMEYVKSQGLAQGVPELGHLEAKARPVLLGFSDPDLEKLPRNAPVLTDAGKKLICQIAVSNDWRVGTGDAESAFLQGGAQSEREEAIYMIPPKDPIVQAAGVFTAPLYEVVGNLYGQSTAPYLWYKHVVTTFLALGSKLHSLDSALFLWFFPNNELACAVGMHVDDALAAHHPKFDFTPIEKAIKWRGWQWDNFVFLGEEYQRLRQGPYSGSLFVHQAAYTKAIAVTKVGVMSSTRSSSKLTRSEREDLESAVGSLQWLSGHTRPDLSAAVSLVQRTDPELNDLRMAMKHVEYAHRTAQTGILIVRVDLSRACFVSFADSSWANAPGLKTQIGTLIFLADKVILTGPTSCTLLFHKSKRTPRVVRSTLAGEAIAQDLGVDYASHLSKFLSEMLTGRPAGRHPPIFEVITVTDCKSLHDALHQLTPSLSEKRTVFDVISIRDEVKVKNVRWIPTTHMIADGMTKEDPKLRENLTKFLADPVLSLVESIACEELTGGDGQVQKK</sequence>
<dbReference type="InterPro" id="IPR036397">
    <property type="entry name" value="RNaseH_sf"/>
</dbReference>
<organism evidence="3 4">
    <name type="scientific">Prorocentrum cordatum</name>
    <dbReference type="NCBI Taxonomy" id="2364126"/>
    <lineage>
        <taxon>Eukaryota</taxon>
        <taxon>Sar</taxon>
        <taxon>Alveolata</taxon>
        <taxon>Dinophyceae</taxon>
        <taxon>Prorocentrales</taxon>
        <taxon>Prorocentraceae</taxon>
        <taxon>Prorocentrum</taxon>
    </lineage>
</organism>
<dbReference type="Proteomes" id="UP001189429">
    <property type="component" value="Unassembled WGS sequence"/>
</dbReference>
<dbReference type="SUPFAM" id="SSF53098">
    <property type="entry name" value="Ribonuclease H-like"/>
    <property type="match status" value="1"/>
</dbReference>
<reference evidence="3" key="1">
    <citation type="submission" date="2023-10" db="EMBL/GenBank/DDBJ databases">
        <authorList>
            <person name="Chen Y."/>
            <person name="Shah S."/>
            <person name="Dougan E. K."/>
            <person name="Thang M."/>
            <person name="Chan C."/>
        </authorList>
    </citation>
    <scope>NUCLEOTIDE SEQUENCE [LARGE SCALE GENOMIC DNA]</scope>
</reference>
<dbReference type="InterPro" id="IPR012337">
    <property type="entry name" value="RNaseH-like_sf"/>
</dbReference>
<keyword evidence="4" id="KW-1185">Reference proteome</keyword>
<proteinExistence type="predicted"/>
<evidence type="ECO:0000256" key="1">
    <source>
        <dbReference type="SAM" id="MobiDB-lite"/>
    </source>
</evidence>
<evidence type="ECO:0000313" key="4">
    <source>
        <dbReference type="Proteomes" id="UP001189429"/>
    </source>
</evidence>
<dbReference type="Pfam" id="PF07727">
    <property type="entry name" value="RVT_2"/>
    <property type="match status" value="1"/>
</dbReference>
<evidence type="ECO:0000259" key="2">
    <source>
        <dbReference type="Pfam" id="PF07727"/>
    </source>
</evidence>
<dbReference type="EMBL" id="CAUYUJ010007902">
    <property type="protein sequence ID" value="CAK0822312.1"/>
    <property type="molecule type" value="Genomic_DNA"/>
</dbReference>
<gene>
    <name evidence="3" type="ORF">PCOR1329_LOCUS23368</name>
</gene>
<name>A0ABN9RV43_9DINO</name>
<comment type="caution">
    <text evidence="3">The sequence shown here is derived from an EMBL/GenBank/DDBJ whole genome shotgun (WGS) entry which is preliminary data.</text>
</comment>
<protein>
    <recommendedName>
        <fullName evidence="2">Reverse transcriptase Ty1/copia-type domain-containing protein</fullName>
    </recommendedName>
</protein>
<feature type="compositionally biased region" description="Acidic residues" evidence="1">
    <location>
        <begin position="44"/>
        <end position="71"/>
    </location>
</feature>
<feature type="region of interest" description="Disordered" evidence="1">
    <location>
        <begin position="1414"/>
        <end position="1458"/>
    </location>
</feature>
<feature type="domain" description="Reverse transcriptase Ty1/copia-type" evidence="2">
    <location>
        <begin position="2034"/>
        <end position="2181"/>
    </location>
</feature>
<dbReference type="Gene3D" id="3.30.420.10">
    <property type="entry name" value="Ribonuclease H-like superfamily/Ribonuclease H"/>
    <property type="match status" value="1"/>
</dbReference>
<feature type="region of interest" description="Disordered" evidence="1">
    <location>
        <begin position="1"/>
        <end position="94"/>
    </location>
</feature>
<dbReference type="InterPro" id="IPR013103">
    <property type="entry name" value="RVT_2"/>
</dbReference>
<feature type="compositionally biased region" description="Low complexity" evidence="1">
    <location>
        <begin position="7"/>
        <end position="19"/>
    </location>
</feature>
<feature type="region of interest" description="Disordered" evidence="1">
    <location>
        <begin position="1827"/>
        <end position="1856"/>
    </location>
</feature>